<dbReference type="PANTHER" id="PTHR31859:SF1">
    <property type="entry name" value="TETRATRICOPEPTIDE REPEAT PROTEIN 39C"/>
    <property type="match status" value="1"/>
</dbReference>
<evidence type="ECO:0000256" key="1">
    <source>
        <dbReference type="ARBA" id="ARBA00011408"/>
    </source>
</evidence>
<evidence type="ECO:0000313" key="7">
    <source>
        <dbReference type="EMBL" id="KAK4180513.1"/>
    </source>
</evidence>
<feature type="compositionally biased region" description="Low complexity" evidence="5">
    <location>
        <begin position="231"/>
        <end position="249"/>
    </location>
</feature>
<protein>
    <recommendedName>
        <fullName evidence="2">Inclusion body clearance protein IML2</fullName>
    </recommendedName>
    <alternativeName>
        <fullName evidence="3">Inclusion body clearance protein iml2</fullName>
    </alternativeName>
</protein>
<dbReference type="EMBL" id="MU866098">
    <property type="protein sequence ID" value="KAK4180513.1"/>
    <property type="molecule type" value="Genomic_DNA"/>
</dbReference>
<keyword evidence="6" id="KW-0812">Transmembrane</keyword>
<sequence>MSGLRSWFRGSAAPASKSSMKPLSTVPSPTASTHSLNNTKTNSRKKKGTISENEQEIQDMEDAMVAASLIMNDDIEGAEVRLRMREGSSTFHALGMGVSTFMRSILSFEKDIMNEAATRLNATEARAWDDKTNAEKEAAKANGTAPAGYWYSSAAKPTGPVEGGTSNIYPPGSEFALVHAEAQLMNAVVAVMHESLTEGIKGFYKLRKAFVTLEGIMTAEQQYLDSVNGVSSEASAPSAARRTASGRRTSFSEDPMPGTFDESEFADFEDPPTPIPEETDETGVNKNETISSEVKTKQHVDDTAILDEKLGKLALSSPGTPENFQTPLQSRPPSIKGKDTDTPQDGAQTPSSAAQLAQMNAAGADTALFKSTVDIFVHSGANMCFGVLLLIISMVPPVFSKLLYVIGFKGDRDRGVRMLWQATKFANINGAMAGLFLLTYYNTFIGMADILPPDHELEQIDDNDSAASAELEAVSYPKEKCAALLVAMRERYPDSRLWKLEEARMLANEKKLDQAIETLKTNMDSKMRQVAALMNFELSMASMYVMDWHSMKDNFLRCVELNNWSHALYYYIAGCAEVEMYRDAFHKLKTAEGKEKSVLEIELAKHKKLAEEYLRKAPTVAGKKRFMARQLPFEVFVCRKLQKWEDRARSLGMELIDVIAVSPAIEMIYLWNGTKRMGAPRLEKARGFLNWKRCTAPKDKLNKIKEEKDELAILALAECALLRQLGKGKEARALVEPLLGMDRNLFKGPTKDDYCLAAAHYEMASVAWMEVCDHQSWPETNPEEFRKAKTEECQQYLEKVSRWEGFVLDARFGIRVKAGSETLRWFKDRKSWA</sequence>
<evidence type="ECO:0000256" key="3">
    <source>
        <dbReference type="ARBA" id="ARBA00019539"/>
    </source>
</evidence>
<dbReference type="Pfam" id="PF10300">
    <property type="entry name" value="Iml2-TPR_39"/>
    <property type="match status" value="1"/>
</dbReference>
<keyword evidence="6" id="KW-1133">Transmembrane helix</keyword>
<keyword evidence="8" id="KW-1185">Reference proteome</keyword>
<dbReference type="GO" id="GO:0005634">
    <property type="term" value="C:nucleus"/>
    <property type="evidence" value="ECO:0007669"/>
    <property type="project" value="TreeGrafter"/>
</dbReference>
<keyword evidence="6" id="KW-0472">Membrane</keyword>
<name>A0AAN6WEE2_9PEZI</name>
<feature type="region of interest" description="Disordered" evidence="5">
    <location>
        <begin position="228"/>
        <end position="301"/>
    </location>
</feature>
<proteinExistence type="predicted"/>
<dbReference type="Proteomes" id="UP001302321">
    <property type="component" value="Unassembled WGS sequence"/>
</dbReference>
<feature type="compositionally biased region" description="Polar residues" evidence="5">
    <location>
        <begin position="284"/>
        <end position="293"/>
    </location>
</feature>
<feature type="region of interest" description="Disordered" evidence="5">
    <location>
        <begin position="1"/>
        <end position="53"/>
    </location>
</feature>
<comment type="caution">
    <text evidence="7">The sequence shown here is derived from an EMBL/GenBank/DDBJ whole genome shotgun (WGS) entry which is preliminary data.</text>
</comment>
<feature type="region of interest" description="Disordered" evidence="5">
    <location>
        <begin position="315"/>
        <end position="350"/>
    </location>
</feature>
<accession>A0AAN6WEE2</accession>
<organism evidence="7 8">
    <name type="scientific">Triangularia setosa</name>
    <dbReference type="NCBI Taxonomy" id="2587417"/>
    <lineage>
        <taxon>Eukaryota</taxon>
        <taxon>Fungi</taxon>
        <taxon>Dikarya</taxon>
        <taxon>Ascomycota</taxon>
        <taxon>Pezizomycotina</taxon>
        <taxon>Sordariomycetes</taxon>
        <taxon>Sordariomycetidae</taxon>
        <taxon>Sordariales</taxon>
        <taxon>Podosporaceae</taxon>
        <taxon>Triangularia</taxon>
    </lineage>
</organism>
<feature type="compositionally biased region" description="Polar residues" evidence="5">
    <location>
        <begin position="317"/>
        <end position="332"/>
    </location>
</feature>
<dbReference type="InterPro" id="IPR019412">
    <property type="entry name" value="IML2/TPR_39"/>
</dbReference>
<feature type="transmembrane region" description="Helical" evidence="6">
    <location>
        <begin position="425"/>
        <end position="443"/>
    </location>
</feature>
<evidence type="ECO:0000256" key="4">
    <source>
        <dbReference type="ARBA" id="ARBA00043897"/>
    </source>
</evidence>
<comment type="function">
    <text evidence="4">Inclusion body (IB) resident protein that interacts strongly with lipid droplet (LD) proteins. Involved in LD-mediated IB clearing after protein folding stress, probably by enabling access to the IBs of an LD-stored soluble sterol derivative that acts as a chaperone in inclusion clearing.</text>
</comment>
<dbReference type="AlphaFoldDB" id="A0AAN6WEE2"/>
<evidence type="ECO:0000256" key="2">
    <source>
        <dbReference type="ARBA" id="ARBA00018424"/>
    </source>
</evidence>
<dbReference type="PANTHER" id="PTHR31859">
    <property type="entry name" value="TETRATRICOPEPTIDE REPEAT PROTEIN 39 FAMILY MEMBER"/>
    <property type="match status" value="1"/>
</dbReference>
<feature type="transmembrane region" description="Helical" evidence="6">
    <location>
        <begin position="385"/>
        <end position="404"/>
    </location>
</feature>
<reference evidence="7" key="1">
    <citation type="journal article" date="2023" name="Mol. Phylogenet. Evol.">
        <title>Genome-scale phylogeny and comparative genomics of the fungal order Sordariales.</title>
        <authorList>
            <person name="Hensen N."/>
            <person name="Bonometti L."/>
            <person name="Westerberg I."/>
            <person name="Brannstrom I.O."/>
            <person name="Guillou S."/>
            <person name="Cros-Aarteil S."/>
            <person name="Calhoun S."/>
            <person name="Haridas S."/>
            <person name="Kuo A."/>
            <person name="Mondo S."/>
            <person name="Pangilinan J."/>
            <person name="Riley R."/>
            <person name="LaButti K."/>
            <person name="Andreopoulos B."/>
            <person name="Lipzen A."/>
            <person name="Chen C."/>
            <person name="Yan M."/>
            <person name="Daum C."/>
            <person name="Ng V."/>
            <person name="Clum A."/>
            <person name="Steindorff A."/>
            <person name="Ohm R.A."/>
            <person name="Martin F."/>
            <person name="Silar P."/>
            <person name="Natvig D.O."/>
            <person name="Lalanne C."/>
            <person name="Gautier V."/>
            <person name="Ament-Velasquez S.L."/>
            <person name="Kruys A."/>
            <person name="Hutchinson M.I."/>
            <person name="Powell A.J."/>
            <person name="Barry K."/>
            <person name="Miller A.N."/>
            <person name="Grigoriev I.V."/>
            <person name="Debuchy R."/>
            <person name="Gladieux P."/>
            <person name="Hiltunen Thoren M."/>
            <person name="Johannesson H."/>
        </authorList>
    </citation>
    <scope>NUCLEOTIDE SEQUENCE</scope>
    <source>
        <strain evidence="7">CBS 892.96</strain>
    </source>
</reference>
<dbReference type="GO" id="GO:0005741">
    <property type="term" value="C:mitochondrial outer membrane"/>
    <property type="evidence" value="ECO:0007669"/>
    <property type="project" value="TreeGrafter"/>
</dbReference>
<reference evidence="7" key="2">
    <citation type="submission" date="2023-05" db="EMBL/GenBank/DDBJ databases">
        <authorList>
            <consortium name="Lawrence Berkeley National Laboratory"/>
            <person name="Steindorff A."/>
            <person name="Hensen N."/>
            <person name="Bonometti L."/>
            <person name="Westerberg I."/>
            <person name="Brannstrom I.O."/>
            <person name="Guillou S."/>
            <person name="Cros-Aarteil S."/>
            <person name="Calhoun S."/>
            <person name="Haridas S."/>
            <person name="Kuo A."/>
            <person name="Mondo S."/>
            <person name="Pangilinan J."/>
            <person name="Riley R."/>
            <person name="Labutti K."/>
            <person name="Andreopoulos B."/>
            <person name="Lipzen A."/>
            <person name="Chen C."/>
            <person name="Yanf M."/>
            <person name="Daum C."/>
            <person name="Ng V."/>
            <person name="Clum A."/>
            <person name="Ohm R."/>
            <person name="Martin F."/>
            <person name="Silar P."/>
            <person name="Natvig D."/>
            <person name="Lalanne C."/>
            <person name="Gautier V."/>
            <person name="Ament-Velasquez S.L."/>
            <person name="Kruys A."/>
            <person name="Hutchinson M.I."/>
            <person name="Powell A.J."/>
            <person name="Barry K."/>
            <person name="Miller A.N."/>
            <person name="Grigoriev I.V."/>
            <person name="Debuchy R."/>
            <person name="Gladieux P."/>
            <person name="Thoren M.H."/>
            <person name="Johannesson H."/>
        </authorList>
    </citation>
    <scope>NUCLEOTIDE SEQUENCE</scope>
    <source>
        <strain evidence="7">CBS 892.96</strain>
    </source>
</reference>
<evidence type="ECO:0000256" key="5">
    <source>
        <dbReference type="SAM" id="MobiDB-lite"/>
    </source>
</evidence>
<feature type="compositionally biased region" description="Polar residues" evidence="5">
    <location>
        <begin position="25"/>
        <end position="41"/>
    </location>
</feature>
<comment type="subunit">
    <text evidence="1">Interacts with lipid droplet proteins.</text>
</comment>
<feature type="compositionally biased region" description="Low complexity" evidence="5">
    <location>
        <begin position="11"/>
        <end position="24"/>
    </location>
</feature>
<gene>
    <name evidence="7" type="ORF">QBC36DRAFT_320108</name>
</gene>
<dbReference type="GO" id="GO:0005829">
    <property type="term" value="C:cytosol"/>
    <property type="evidence" value="ECO:0007669"/>
    <property type="project" value="TreeGrafter"/>
</dbReference>
<evidence type="ECO:0000256" key="6">
    <source>
        <dbReference type="SAM" id="Phobius"/>
    </source>
</evidence>
<feature type="compositionally biased region" description="Acidic residues" evidence="5">
    <location>
        <begin position="261"/>
        <end position="270"/>
    </location>
</feature>
<evidence type="ECO:0000313" key="8">
    <source>
        <dbReference type="Proteomes" id="UP001302321"/>
    </source>
</evidence>